<evidence type="ECO:0000313" key="2">
    <source>
        <dbReference type="EMBL" id="EMC92264.1"/>
    </source>
</evidence>
<proteinExistence type="predicted"/>
<gene>
    <name evidence="2" type="ORF">BAUCODRAFT_151683</name>
</gene>
<evidence type="ECO:0000256" key="1">
    <source>
        <dbReference type="SAM" id="MobiDB-lite"/>
    </source>
</evidence>
<feature type="compositionally biased region" description="Acidic residues" evidence="1">
    <location>
        <begin position="10"/>
        <end position="20"/>
    </location>
</feature>
<keyword evidence="3" id="KW-1185">Reference proteome</keyword>
<feature type="compositionally biased region" description="Basic residues" evidence="1">
    <location>
        <begin position="171"/>
        <end position="181"/>
    </location>
</feature>
<feature type="compositionally biased region" description="Acidic residues" evidence="1">
    <location>
        <begin position="33"/>
        <end position="49"/>
    </location>
</feature>
<feature type="region of interest" description="Disordered" evidence="1">
    <location>
        <begin position="1"/>
        <end position="181"/>
    </location>
</feature>
<dbReference type="RefSeq" id="XP_007680683.1">
    <property type="nucleotide sequence ID" value="XM_007682493.1"/>
</dbReference>
<name>M2N011_BAUPA</name>
<dbReference type="EMBL" id="KB445562">
    <property type="protein sequence ID" value="EMC92264.1"/>
    <property type="molecule type" value="Genomic_DNA"/>
</dbReference>
<protein>
    <submittedName>
        <fullName evidence="2">Uncharacterized protein</fullName>
    </submittedName>
</protein>
<dbReference type="KEGG" id="bcom:BAUCODRAFT_151683"/>
<evidence type="ECO:0000313" key="3">
    <source>
        <dbReference type="Proteomes" id="UP000011761"/>
    </source>
</evidence>
<dbReference type="eggNOG" id="ENOG502RMCZ">
    <property type="taxonomic scope" value="Eukaryota"/>
</dbReference>
<feature type="compositionally biased region" description="Basic residues" evidence="1">
    <location>
        <begin position="91"/>
        <end position="109"/>
    </location>
</feature>
<dbReference type="HOGENOM" id="CLU_1488741_0_0_1"/>
<dbReference type="Proteomes" id="UP000011761">
    <property type="component" value="Unassembled WGS sequence"/>
</dbReference>
<dbReference type="AlphaFoldDB" id="M2N011"/>
<dbReference type="OrthoDB" id="3907308at2759"/>
<dbReference type="OMA" id="FHTEDES"/>
<sequence>MVPLPSHEMEEGERENEQLSDSDGSIQGVEEYHTEEEDDDDGDGGDENELAPTMAQKDVAPYLPAHLLTAQPTEPVREDALSEPWESMTRPQKRGRQARLRQRRKKQLKRLQDEAGANGVLEAGRLAQGRRGVASKASKSHAKDARPVLSGRQQMLEQRKRQRGTEQPVRRSVRAKTGSKR</sequence>
<accession>M2N011</accession>
<dbReference type="GeneID" id="19109157"/>
<reference evidence="2 3" key="1">
    <citation type="journal article" date="2012" name="PLoS Pathog.">
        <title>Diverse lifestyles and strategies of plant pathogenesis encoded in the genomes of eighteen Dothideomycetes fungi.</title>
        <authorList>
            <person name="Ohm R.A."/>
            <person name="Feau N."/>
            <person name="Henrissat B."/>
            <person name="Schoch C.L."/>
            <person name="Horwitz B.A."/>
            <person name="Barry K.W."/>
            <person name="Condon B.J."/>
            <person name="Copeland A.C."/>
            <person name="Dhillon B."/>
            <person name="Glaser F."/>
            <person name="Hesse C.N."/>
            <person name="Kosti I."/>
            <person name="LaButti K."/>
            <person name="Lindquist E.A."/>
            <person name="Lucas S."/>
            <person name="Salamov A.A."/>
            <person name="Bradshaw R.E."/>
            <person name="Ciuffetti L."/>
            <person name="Hamelin R.C."/>
            <person name="Kema G.H.J."/>
            <person name="Lawrence C."/>
            <person name="Scott J.A."/>
            <person name="Spatafora J.W."/>
            <person name="Turgeon B.G."/>
            <person name="de Wit P.J.G.M."/>
            <person name="Zhong S."/>
            <person name="Goodwin S.B."/>
            <person name="Grigoriev I.V."/>
        </authorList>
    </citation>
    <scope>NUCLEOTIDE SEQUENCE [LARGE SCALE GENOMIC DNA]</scope>
    <source>
        <strain evidence="2 3">UAMH 10762</strain>
    </source>
</reference>
<organism evidence="2 3">
    <name type="scientific">Baudoinia panamericana (strain UAMH 10762)</name>
    <name type="common">Angels' share fungus</name>
    <name type="synonym">Baudoinia compniacensis (strain UAMH 10762)</name>
    <dbReference type="NCBI Taxonomy" id="717646"/>
    <lineage>
        <taxon>Eukaryota</taxon>
        <taxon>Fungi</taxon>
        <taxon>Dikarya</taxon>
        <taxon>Ascomycota</taxon>
        <taxon>Pezizomycotina</taxon>
        <taxon>Dothideomycetes</taxon>
        <taxon>Dothideomycetidae</taxon>
        <taxon>Mycosphaerellales</taxon>
        <taxon>Teratosphaeriaceae</taxon>
        <taxon>Baudoinia</taxon>
    </lineage>
</organism>